<dbReference type="Gene3D" id="3.40.50.1820">
    <property type="entry name" value="alpha/beta hydrolase"/>
    <property type="match status" value="1"/>
</dbReference>
<organism evidence="1 2">
    <name type="scientific">Prymnesium parvum</name>
    <name type="common">Toxic golden alga</name>
    <dbReference type="NCBI Taxonomy" id="97485"/>
    <lineage>
        <taxon>Eukaryota</taxon>
        <taxon>Haptista</taxon>
        <taxon>Haptophyta</taxon>
        <taxon>Prymnesiophyceae</taxon>
        <taxon>Prymnesiales</taxon>
        <taxon>Prymnesiaceae</taxon>
        <taxon>Prymnesium</taxon>
    </lineage>
</organism>
<evidence type="ECO:0008006" key="3">
    <source>
        <dbReference type="Google" id="ProtNLM"/>
    </source>
</evidence>
<proteinExistence type="predicted"/>
<dbReference type="EMBL" id="JBGBPQ010000008">
    <property type="protein sequence ID" value="KAL1520821.1"/>
    <property type="molecule type" value="Genomic_DNA"/>
</dbReference>
<reference evidence="1 2" key="1">
    <citation type="journal article" date="2024" name="Science">
        <title>Giant polyketide synthase enzymes in the biosynthesis of giant marine polyether toxins.</title>
        <authorList>
            <person name="Fallon T.R."/>
            <person name="Shende V.V."/>
            <person name="Wierzbicki I.H."/>
            <person name="Pendleton A.L."/>
            <person name="Watervoot N.F."/>
            <person name="Auber R.P."/>
            <person name="Gonzalez D.J."/>
            <person name="Wisecaver J.H."/>
            <person name="Moore B.S."/>
        </authorList>
    </citation>
    <scope>NUCLEOTIDE SEQUENCE [LARGE SCALE GENOMIC DNA]</scope>
    <source>
        <strain evidence="1 2">12B1</strain>
    </source>
</reference>
<dbReference type="InterPro" id="IPR029058">
    <property type="entry name" value="AB_hydrolase_fold"/>
</dbReference>
<accession>A0AB34JG63</accession>
<protein>
    <recommendedName>
        <fullName evidence="3">AB hydrolase-1 domain-containing protein</fullName>
    </recommendedName>
</protein>
<comment type="caution">
    <text evidence="1">The sequence shown here is derived from an EMBL/GenBank/DDBJ whole genome shotgun (WGS) entry which is preliminary data.</text>
</comment>
<gene>
    <name evidence="1" type="ORF">AB1Y20_022383</name>
</gene>
<keyword evidence="2" id="KW-1185">Reference proteome</keyword>
<dbReference type="SUPFAM" id="SSF53474">
    <property type="entry name" value="alpha/beta-Hydrolases"/>
    <property type="match status" value="1"/>
</dbReference>
<name>A0AB34JG63_PRYPA</name>
<dbReference type="Proteomes" id="UP001515480">
    <property type="component" value="Unassembled WGS sequence"/>
</dbReference>
<sequence>MAHPLLAAAAGVVSPTSPGARPTPFERRTVAFRDQTYAVHVQPSALPSPRPPLLLVPPVGVGIDKSFYNRLHSEWQLAGAPAAMHALDLLGTGGATPKPRRFYTPDAWAEQIDDYILSQLREPCVLVVQGGLLPAALEVWRRSGRRAVAAVSLLSPPPLRFFAREARPEASARPAAPRASRWPQRAAWAAACSPLGSLFFRRLRGGTPRGARIREFTRKSLFANEDDVDAEWLANCLTGSRDTRSRFATFSYLCGSIPAGGVWRDDRGPLFDSLTVPLQVLRGDFGGVENATARAEQILARAPCPSRGCSALILGARACVPYERAPATARMLRKFVEVHFGEGDSGDIDDAAIRILE</sequence>
<dbReference type="AlphaFoldDB" id="A0AB34JG63"/>
<evidence type="ECO:0000313" key="2">
    <source>
        <dbReference type="Proteomes" id="UP001515480"/>
    </source>
</evidence>
<evidence type="ECO:0000313" key="1">
    <source>
        <dbReference type="EMBL" id="KAL1520821.1"/>
    </source>
</evidence>